<reference evidence="3 4" key="2">
    <citation type="submission" date="2023-12" db="EMBL/GenBank/DDBJ databases">
        <authorList>
            <consortium name="Cladostephus spongiosus"/>
            <person name="Lorente B."/>
            <person name="Cabral C."/>
            <person name="Frias J."/>
            <person name="Faria J."/>
            <person name="Toubarro D."/>
        </authorList>
    </citation>
    <scope>NUCLEOTIDE SEQUENCE [LARGE SCALE GENOMIC DNA]</scope>
    <source>
        <strain evidence="3 4">ZMCS4</strain>
    </source>
</reference>
<evidence type="ECO:0000313" key="3">
    <source>
        <dbReference type="EMBL" id="MEE1672556.1"/>
    </source>
</evidence>
<dbReference type="Gene3D" id="2.60.120.200">
    <property type="match status" value="1"/>
</dbReference>
<dbReference type="Proteomes" id="UP001310248">
    <property type="component" value="Unassembled WGS sequence"/>
</dbReference>
<evidence type="ECO:0000259" key="2">
    <source>
        <dbReference type="Pfam" id="PF08787"/>
    </source>
</evidence>
<keyword evidence="4" id="KW-1185">Reference proteome</keyword>
<dbReference type="EMBL" id="JAYDYW010000002">
    <property type="protein sequence ID" value="MEE1672556.1"/>
    <property type="molecule type" value="Genomic_DNA"/>
</dbReference>
<organism evidence="3 4">
    <name type="scientific">Agarivorans aestuarii</name>
    <dbReference type="NCBI Taxonomy" id="1563703"/>
    <lineage>
        <taxon>Bacteria</taxon>
        <taxon>Pseudomonadati</taxon>
        <taxon>Pseudomonadota</taxon>
        <taxon>Gammaproteobacteria</taxon>
        <taxon>Alteromonadales</taxon>
        <taxon>Alteromonadaceae</taxon>
        <taxon>Agarivorans</taxon>
    </lineage>
</organism>
<feature type="signal peptide" evidence="1">
    <location>
        <begin position="1"/>
        <end position="20"/>
    </location>
</feature>
<protein>
    <submittedName>
        <fullName evidence="3">Polysaccharide lyase family 7 protein</fullName>
    </submittedName>
</protein>
<feature type="domain" description="Alginate lyase 2" evidence="2">
    <location>
        <begin position="47"/>
        <end position="281"/>
    </location>
</feature>
<gene>
    <name evidence="3" type="ORF">SNR37_001885</name>
</gene>
<comment type="caution">
    <text evidence="3">The sequence shown here is derived from an EMBL/GenBank/DDBJ whole genome shotgun (WGS) entry which is preliminary data.</text>
</comment>
<name>A0ABU7FZQ7_9ALTE</name>
<keyword evidence="1" id="KW-0732">Signal</keyword>
<proteinExistence type="predicted"/>
<feature type="chain" id="PRO_5046434125" evidence="1">
    <location>
        <begin position="21"/>
        <end position="286"/>
    </location>
</feature>
<keyword evidence="3" id="KW-0456">Lyase</keyword>
<evidence type="ECO:0000313" key="4">
    <source>
        <dbReference type="Proteomes" id="UP001310248"/>
    </source>
</evidence>
<dbReference type="Pfam" id="PF08787">
    <property type="entry name" value="Alginate_lyase2"/>
    <property type="match status" value="1"/>
</dbReference>
<dbReference type="RefSeq" id="WP_329773960.1">
    <property type="nucleotide sequence ID" value="NZ_JAYDYW010000002.1"/>
</dbReference>
<dbReference type="InterPro" id="IPR013320">
    <property type="entry name" value="ConA-like_dom_sf"/>
</dbReference>
<accession>A0ABU7FZQ7</accession>
<sequence length="286" mass="32207">MKKPILALSTLLAVSTLASANVKFSDNNGSLGEPVNYPKFQDVLSESELQISDAEGKKGNKEYFALDGDFSGIVNPYFYVDKTSEALVFKMKNDHLRNEVRVHKNFRTDLPDHFYSLRADVEMIDPEASMKNSDSKQDEITFLQVHNKGLDNEGTHNVPHPLLRVVWKRDADGVKGHFWAIIKNNAVICKGSFGKKYKNKNMCKPDVAYSHIDLGKAPTGKTTAFDITVGNKTLSVDVDGANLVKHDIDYWRHLLSYFKAGVYNQFTFGMSEAHFYKLEYSAAEPK</sequence>
<reference evidence="4" key="1">
    <citation type="submission" date="2023-07" db="EMBL/GenBank/DDBJ databases">
        <title>Draft genome sequence of Agarivorans aestuarii strain ZMCS4, a CAZymes producing bacteria isolated from the marine brown algae Clodostephus spongiosus.</title>
        <authorList>
            <person name="Lorente B."/>
            <person name="Cabral C."/>
            <person name="Frias J."/>
            <person name="Faria J."/>
            <person name="Toubarro D."/>
        </authorList>
    </citation>
    <scope>NUCLEOTIDE SEQUENCE [LARGE SCALE GENOMIC DNA]</scope>
    <source>
        <strain evidence="4">ZMCS4</strain>
    </source>
</reference>
<evidence type="ECO:0000256" key="1">
    <source>
        <dbReference type="SAM" id="SignalP"/>
    </source>
</evidence>
<dbReference type="GO" id="GO:0016829">
    <property type="term" value="F:lyase activity"/>
    <property type="evidence" value="ECO:0007669"/>
    <property type="project" value="UniProtKB-KW"/>
</dbReference>
<dbReference type="SUPFAM" id="SSF49899">
    <property type="entry name" value="Concanavalin A-like lectins/glucanases"/>
    <property type="match status" value="1"/>
</dbReference>
<dbReference type="InterPro" id="IPR014895">
    <property type="entry name" value="Alginate_lyase_2"/>
</dbReference>